<comment type="caution">
    <text evidence="2">The sequence shown here is derived from an EMBL/GenBank/DDBJ whole genome shotgun (WGS) entry which is preliminary data.</text>
</comment>
<dbReference type="EMBL" id="JARBDR010000246">
    <property type="protein sequence ID" value="KAJ8317416.1"/>
    <property type="molecule type" value="Genomic_DNA"/>
</dbReference>
<evidence type="ECO:0000256" key="1">
    <source>
        <dbReference type="ARBA" id="ARBA00010617"/>
    </source>
</evidence>
<dbReference type="PANTHER" id="PTHR24291:SF201">
    <property type="entry name" value="CYTOCHROME P450, FAMILY 4, SUBFAMILY B, POLYPEPTIDE 7"/>
    <property type="match status" value="1"/>
</dbReference>
<comment type="similarity">
    <text evidence="1">Belongs to the cytochrome P450 family.</text>
</comment>
<dbReference type="InterPro" id="IPR002401">
    <property type="entry name" value="Cyt_P450_E_grp-I"/>
</dbReference>
<dbReference type="SUPFAM" id="SSF48264">
    <property type="entry name" value="Cytochrome P450"/>
    <property type="match status" value="1"/>
</dbReference>
<evidence type="ECO:0000313" key="2">
    <source>
        <dbReference type="EMBL" id="KAJ8317416.1"/>
    </source>
</evidence>
<dbReference type="Gene3D" id="1.10.630.10">
    <property type="entry name" value="Cytochrome P450"/>
    <property type="match status" value="1"/>
</dbReference>
<dbReference type="Pfam" id="PF00067">
    <property type="entry name" value="p450"/>
    <property type="match status" value="1"/>
</dbReference>
<dbReference type="InterPro" id="IPR001128">
    <property type="entry name" value="Cyt_P450"/>
</dbReference>
<dbReference type="InterPro" id="IPR036396">
    <property type="entry name" value="Cyt_P450_sf"/>
</dbReference>
<organism evidence="2 3">
    <name type="scientific">Tegillarca granosa</name>
    <name type="common">Malaysian cockle</name>
    <name type="synonym">Anadara granosa</name>
    <dbReference type="NCBI Taxonomy" id="220873"/>
    <lineage>
        <taxon>Eukaryota</taxon>
        <taxon>Metazoa</taxon>
        <taxon>Spiralia</taxon>
        <taxon>Lophotrochozoa</taxon>
        <taxon>Mollusca</taxon>
        <taxon>Bivalvia</taxon>
        <taxon>Autobranchia</taxon>
        <taxon>Pteriomorphia</taxon>
        <taxon>Arcoida</taxon>
        <taxon>Arcoidea</taxon>
        <taxon>Arcidae</taxon>
        <taxon>Tegillarca</taxon>
    </lineage>
</organism>
<protein>
    <submittedName>
        <fullName evidence="2">Uncharacterized protein</fullName>
    </submittedName>
</protein>
<dbReference type="PANTHER" id="PTHR24291">
    <property type="entry name" value="CYTOCHROME P450 FAMILY 4"/>
    <property type="match status" value="1"/>
</dbReference>
<dbReference type="PRINTS" id="PR00385">
    <property type="entry name" value="P450"/>
</dbReference>
<keyword evidence="3" id="KW-1185">Reference proteome</keyword>
<dbReference type="Proteomes" id="UP001217089">
    <property type="component" value="Unassembled WGS sequence"/>
</dbReference>
<proteinExistence type="inferred from homology"/>
<gene>
    <name evidence="2" type="ORF">KUTeg_005320</name>
</gene>
<dbReference type="PRINTS" id="PR00463">
    <property type="entry name" value="EP450I"/>
</dbReference>
<accession>A0ABQ9FL43</accession>
<reference evidence="2 3" key="1">
    <citation type="submission" date="2022-12" db="EMBL/GenBank/DDBJ databases">
        <title>Chromosome-level genome of Tegillarca granosa.</title>
        <authorList>
            <person name="Kim J."/>
        </authorList>
    </citation>
    <scope>NUCLEOTIDE SEQUENCE [LARGE SCALE GENOMIC DNA]</scope>
    <source>
        <strain evidence="2">Teg-2019</strain>
        <tissue evidence="2">Adductor muscle</tissue>
    </source>
</reference>
<sequence>MFTAKVQKTRCKIYSMCMTFIFPLYTAVHPDTIKILLKSSEPKPKGLITGLYRMLLPWLGDGLLVSNGAKWERNRRLLTPAFHFDILMPYVNIYNKVADILIEKLSDMSTTGSVEICNPISQATLDTMLRCSLSYEGRIQEEGRFKELCNYVHDFADSIIASRKQALLKNPEQLKKRRLDFLDILLTARDEHDMGLTDMEIRAEVDTFLFEGHDTTASALSWAIYCLAKYPKEQQKVYEEVTNVLKDKEEDLPKVKYLQLFIKEVMRYHSPVPLISRILTKDTQFGDVMLPEGSVLDVGIVFMNHHPDVWSDHDVSIR</sequence>
<name>A0ABQ9FL43_TEGGR</name>
<evidence type="ECO:0000313" key="3">
    <source>
        <dbReference type="Proteomes" id="UP001217089"/>
    </source>
</evidence>
<dbReference type="InterPro" id="IPR050196">
    <property type="entry name" value="Cytochrome_P450_Monoox"/>
</dbReference>